<dbReference type="InterPro" id="IPR056003">
    <property type="entry name" value="CT398_CC_hairpin"/>
</dbReference>
<feature type="coiled-coil region" evidence="1">
    <location>
        <begin position="63"/>
        <end position="118"/>
    </location>
</feature>
<evidence type="ECO:0000259" key="2">
    <source>
        <dbReference type="Pfam" id="PF02591"/>
    </source>
</evidence>
<protein>
    <submittedName>
        <fullName evidence="4">Uncharacterized protein</fullName>
    </submittedName>
</protein>
<evidence type="ECO:0000259" key="3">
    <source>
        <dbReference type="Pfam" id="PF24481"/>
    </source>
</evidence>
<dbReference type="EMBL" id="VBOW01000014">
    <property type="protein sequence ID" value="TMQ60440.1"/>
    <property type="molecule type" value="Genomic_DNA"/>
</dbReference>
<dbReference type="InterPro" id="IPR003743">
    <property type="entry name" value="Zf-RING_7"/>
</dbReference>
<dbReference type="Proteomes" id="UP000316852">
    <property type="component" value="Unassembled WGS sequence"/>
</dbReference>
<dbReference type="Pfam" id="PF24481">
    <property type="entry name" value="CT398_CC"/>
    <property type="match status" value="1"/>
</dbReference>
<dbReference type="AlphaFoldDB" id="A0A538T9X4"/>
<feature type="domain" description="C4-type zinc ribbon" evidence="2">
    <location>
        <begin position="229"/>
        <end position="261"/>
    </location>
</feature>
<evidence type="ECO:0000313" key="5">
    <source>
        <dbReference type="Proteomes" id="UP000316852"/>
    </source>
</evidence>
<gene>
    <name evidence="4" type="ORF">E6K76_02050</name>
</gene>
<dbReference type="Pfam" id="PF02591">
    <property type="entry name" value="Zn_ribbon_9"/>
    <property type="match status" value="1"/>
</dbReference>
<reference evidence="4 5" key="1">
    <citation type="journal article" date="2019" name="Nat. Microbiol.">
        <title>Mediterranean grassland soil C-N compound turnover is dependent on rainfall and depth, and is mediated by genomically divergent microorganisms.</title>
        <authorList>
            <person name="Diamond S."/>
            <person name="Andeer P.F."/>
            <person name="Li Z."/>
            <person name="Crits-Christoph A."/>
            <person name="Burstein D."/>
            <person name="Anantharaman K."/>
            <person name="Lane K.R."/>
            <person name="Thomas B.C."/>
            <person name="Pan C."/>
            <person name="Northen T.R."/>
            <person name="Banfield J.F."/>
        </authorList>
    </citation>
    <scope>NUCLEOTIDE SEQUENCE [LARGE SCALE GENOMIC DNA]</scope>
    <source>
        <strain evidence="4">WS_6</strain>
    </source>
</reference>
<comment type="caution">
    <text evidence="4">The sequence shown here is derived from an EMBL/GenBank/DDBJ whole genome shotgun (WGS) entry which is preliminary data.</text>
</comment>
<evidence type="ECO:0000313" key="4">
    <source>
        <dbReference type="EMBL" id="TMQ60440.1"/>
    </source>
</evidence>
<keyword evidence="1" id="KW-0175">Coiled coil</keyword>
<accession>A0A538T9X4</accession>
<dbReference type="InterPro" id="IPR052376">
    <property type="entry name" value="Oxidative_Scav/Glycosyltrans"/>
</dbReference>
<name>A0A538T9X4_UNCEI</name>
<dbReference type="Gene3D" id="1.10.287.1490">
    <property type="match status" value="1"/>
</dbReference>
<dbReference type="PANTHER" id="PTHR39082:SF1">
    <property type="entry name" value="SCAVENGER RECEPTOR CLASS A MEMBER 3"/>
    <property type="match status" value="1"/>
</dbReference>
<sequence>MVQRGVRSGVLPVFYWGEGPRAGILSSGGLGVLPELTALLEVQRYDARLMEAQRKRDEIPRRREALRAALERAKASHERARKELERVRLERRGQEKEIEVVQNEGAKLERQLLDVKTNKEYQAMLHEIELLKSKRSDRETLVLEYFEREETLAAQVKHEEQRIAEEEHKLKAGEAELEREAATLDQTIHSLRADRDQVRPSIPTPLLARYDRLAGSRNGIAVAEVRKGACGACFTALTPQAMQEVRRNDAVLQCESCGRILIWTEGSVT</sequence>
<feature type="coiled-coil region" evidence="1">
    <location>
        <begin position="149"/>
        <end position="194"/>
    </location>
</feature>
<evidence type="ECO:0000256" key="1">
    <source>
        <dbReference type="SAM" id="Coils"/>
    </source>
</evidence>
<proteinExistence type="predicted"/>
<dbReference type="PANTHER" id="PTHR39082">
    <property type="entry name" value="PHOSPHOLIPASE C-BETA-2-RELATED"/>
    <property type="match status" value="1"/>
</dbReference>
<feature type="domain" description="CT398-like coiled coil hairpin" evidence="3">
    <location>
        <begin position="42"/>
        <end position="216"/>
    </location>
</feature>
<organism evidence="4 5">
    <name type="scientific">Eiseniibacteriota bacterium</name>
    <dbReference type="NCBI Taxonomy" id="2212470"/>
    <lineage>
        <taxon>Bacteria</taxon>
        <taxon>Candidatus Eiseniibacteriota</taxon>
    </lineage>
</organism>